<dbReference type="NCBIfam" id="TIGR02887">
    <property type="entry name" value="spore_ger_x_C"/>
    <property type="match status" value="1"/>
</dbReference>
<feature type="domain" description="Spore germination protein N-terminal" evidence="9">
    <location>
        <begin position="23"/>
        <end position="197"/>
    </location>
</feature>
<keyword evidence="5" id="KW-0472">Membrane</keyword>
<dbReference type="InterPro" id="IPR038501">
    <property type="entry name" value="Spore_GerAC_C_sf"/>
</dbReference>
<comment type="caution">
    <text evidence="10">The sequence shown here is derived from an EMBL/GenBank/DDBJ whole genome shotgun (WGS) entry which is preliminary data.</text>
</comment>
<reference evidence="10 11" key="1">
    <citation type="submission" date="2013-04" db="EMBL/GenBank/DDBJ databases">
        <title>Draft genome of the heavy metal tolerant bacterium Lysinibacillus sphaericus strain OT4b.31.</title>
        <authorList>
            <person name="Pena-Montenegro T.D."/>
            <person name="Dussan J."/>
        </authorList>
    </citation>
    <scope>NUCLEOTIDE SEQUENCE [LARGE SCALE GENOMIC DNA]</scope>
    <source>
        <strain evidence="10 11">OT4b.31</strain>
    </source>
</reference>
<dbReference type="PANTHER" id="PTHR35789">
    <property type="entry name" value="SPORE GERMINATION PROTEIN B3"/>
    <property type="match status" value="1"/>
</dbReference>
<evidence type="ECO:0000313" key="11">
    <source>
        <dbReference type="Proteomes" id="UP000013911"/>
    </source>
</evidence>
<dbReference type="EMBL" id="AQPX01000040">
    <property type="protein sequence ID" value="EON70296.1"/>
    <property type="molecule type" value="Genomic_DNA"/>
</dbReference>
<comment type="similarity">
    <text evidence="2">Belongs to the GerABKC lipoprotein family.</text>
</comment>
<dbReference type="Proteomes" id="UP000013911">
    <property type="component" value="Unassembled WGS sequence"/>
</dbReference>
<comment type="subcellular location">
    <subcellularLocation>
        <location evidence="1">Membrane</location>
        <topology evidence="1">Lipid-anchor</topology>
    </subcellularLocation>
</comment>
<protein>
    <submittedName>
        <fullName evidence="10">Spore germination protein KC</fullName>
    </submittedName>
</protein>
<name>R7Z8M3_LYSSH</name>
<keyword evidence="3" id="KW-0309">Germination</keyword>
<dbReference type="Gene3D" id="3.30.300.210">
    <property type="entry name" value="Nutrient germinant receptor protein C, domain 3"/>
    <property type="match status" value="1"/>
</dbReference>
<keyword evidence="7" id="KW-0449">Lipoprotein</keyword>
<dbReference type="GO" id="GO:0009847">
    <property type="term" value="P:spore germination"/>
    <property type="evidence" value="ECO:0007669"/>
    <property type="project" value="InterPro"/>
</dbReference>
<proteinExistence type="inferred from homology"/>
<dbReference type="Pfam" id="PF25198">
    <property type="entry name" value="Spore_GerAC_N"/>
    <property type="match status" value="1"/>
</dbReference>
<dbReference type="eggNOG" id="ENOG502Z9N7">
    <property type="taxonomic scope" value="Bacteria"/>
</dbReference>
<evidence type="ECO:0000256" key="2">
    <source>
        <dbReference type="ARBA" id="ARBA00007886"/>
    </source>
</evidence>
<dbReference type="PROSITE" id="PS51257">
    <property type="entry name" value="PROKAR_LIPOPROTEIN"/>
    <property type="match status" value="1"/>
</dbReference>
<keyword evidence="4" id="KW-0732">Signal</keyword>
<dbReference type="RefSeq" id="WP_010861348.1">
    <property type="nucleotide sequence ID" value="NZ_KB933415.1"/>
</dbReference>
<evidence type="ECO:0000256" key="4">
    <source>
        <dbReference type="ARBA" id="ARBA00022729"/>
    </source>
</evidence>
<evidence type="ECO:0000313" key="10">
    <source>
        <dbReference type="EMBL" id="EON70296.1"/>
    </source>
</evidence>
<dbReference type="InterPro" id="IPR046953">
    <property type="entry name" value="Spore_GerAC-like_C"/>
</dbReference>
<dbReference type="OrthoDB" id="9816067at2"/>
<feature type="domain" description="Spore germination GerAC-like C-terminal" evidence="8">
    <location>
        <begin position="223"/>
        <end position="381"/>
    </location>
</feature>
<evidence type="ECO:0000256" key="6">
    <source>
        <dbReference type="ARBA" id="ARBA00023139"/>
    </source>
</evidence>
<evidence type="ECO:0000256" key="5">
    <source>
        <dbReference type="ARBA" id="ARBA00023136"/>
    </source>
</evidence>
<accession>R7Z8M3</accession>
<sequence length="394" mass="43504">MKKFLILFLLISLSFLLSSCWGKRELNELAIVVAVGVDKIDDGYEVSVQIVNPSEVSSTKPSSGQSPVITYSAKGASVFEAVRKMTTITPRKAYFAHLQVLVIGETLATEGINQTLDLLSRDQEIRNNFDVIVSHQASAKDVLNVLTAIEKIPANKIISSLSGSEKAWGSTLSVTVDDLTNALNRIGKSTVLPAIEIQGDKQLGIDKTNVERIKTPVILKYVGLVVLKQDKIIGLLTEEESRSFNFLNNKIKSTVEIISCPKEGKLTTEITKSTAKMTGKFDNGTPKIEIGITIDQNVGEVRCNINLNNNIEYINKKTAELIKARIEQTLKTIQKSYQLDILGFGEVLYREDHKAWKKIKDEWPTIFPDIAVNVDVKVNTSGLGTMSNSLLKHD</sequence>
<gene>
    <name evidence="10" type="ORF">H131_22259</name>
</gene>
<dbReference type="GO" id="GO:0016020">
    <property type="term" value="C:membrane"/>
    <property type="evidence" value="ECO:0007669"/>
    <property type="project" value="UniProtKB-SubCell"/>
</dbReference>
<dbReference type="PANTHER" id="PTHR35789:SF1">
    <property type="entry name" value="SPORE GERMINATION PROTEIN B3"/>
    <property type="match status" value="1"/>
</dbReference>
<dbReference type="InterPro" id="IPR008844">
    <property type="entry name" value="Spore_GerAC-like"/>
</dbReference>
<evidence type="ECO:0000256" key="3">
    <source>
        <dbReference type="ARBA" id="ARBA00022544"/>
    </source>
</evidence>
<dbReference type="Pfam" id="PF05504">
    <property type="entry name" value="Spore_GerAC"/>
    <property type="match status" value="1"/>
</dbReference>
<organism evidence="10 11">
    <name type="scientific">Lysinibacillus sphaericus OT4b.31</name>
    <dbReference type="NCBI Taxonomy" id="1285586"/>
    <lineage>
        <taxon>Bacteria</taxon>
        <taxon>Bacillati</taxon>
        <taxon>Bacillota</taxon>
        <taxon>Bacilli</taxon>
        <taxon>Bacillales</taxon>
        <taxon>Bacillaceae</taxon>
        <taxon>Lysinibacillus</taxon>
    </lineage>
</organism>
<evidence type="ECO:0000256" key="1">
    <source>
        <dbReference type="ARBA" id="ARBA00004635"/>
    </source>
</evidence>
<keyword evidence="6" id="KW-0564">Palmitate</keyword>
<dbReference type="AlphaFoldDB" id="R7Z8M3"/>
<evidence type="ECO:0000256" key="7">
    <source>
        <dbReference type="ARBA" id="ARBA00023288"/>
    </source>
</evidence>
<evidence type="ECO:0000259" key="8">
    <source>
        <dbReference type="Pfam" id="PF05504"/>
    </source>
</evidence>
<dbReference type="HOGENOM" id="CLU_051140_0_0_9"/>
<dbReference type="InterPro" id="IPR057336">
    <property type="entry name" value="GerAC_N"/>
</dbReference>
<evidence type="ECO:0000259" key="9">
    <source>
        <dbReference type="Pfam" id="PF25198"/>
    </source>
</evidence>
<dbReference type="PATRIC" id="fig|1285586.5.peg.4641"/>
<dbReference type="Gene3D" id="6.20.190.10">
    <property type="entry name" value="Nutrient germinant receptor protein C, domain 1"/>
    <property type="match status" value="1"/>
</dbReference>